<feature type="transmembrane region" description="Helical" evidence="1">
    <location>
        <begin position="74"/>
        <end position="92"/>
    </location>
</feature>
<keyword evidence="3" id="KW-1185">Reference proteome</keyword>
<gene>
    <name evidence="2" type="ORF">F4561_001305</name>
</gene>
<feature type="transmembrane region" description="Helical" evidence="1">
    <location>
        <begin position="161"/>
        <end position="183"/>
    </location>
</feature>
<feature type="transmembrane region" description="Helical" evidence="1">
    <location>
        <begin position="30"/>
        <end position="54"/>
    </location>
</feature>
<keyword evidence="1" id="KW-0812">Transmembrane</keyword>
<dbReference type="AlphaFoldDB" id="A0A7W7RER2"/>
<evidence type="ECO:0000313" key="3">
    <source>
        <dbReference type="Proteomes" id="UP000523007"/>
    </source>
</evidence>
<sequence>MTPAPQQEHRPVRDALAAEWRKTYSARATWFVAGAVVLTMLAVTSLTVTVVVMWEGLPPERRSDVVMSPPDQVVLMPLQLCLGVLGLLTFTAEHRTGMIRSTFVAVPRRGTVLAAKTAVTGVVALLLGYVGVLVTVGASWWVAGDRSFFLNNDPLAEQLPLLLASGLSVLMVAIVCVGLGAIVRSTAAAVVLLVLFLYVLPMSTTYLPAPWDDRVASVMLPNLHHQVGTDDFAMVYFDGVLAPPAALALMAAYAAIALGAAAVVVRRRDT</sequence>
<evidence type="ECO:0000256" key="1">
    <source>
        <dbReference type="SAM" id="Phobius"/>
    </source>
</evidence>
<proteinExistence type="predicted"/>
<evidence type="ECO:0008006" key="4">
    <source>
        <dbReference type="Google" id="ProtNLM"/>
    </source>
</evidence>
<dbReference type="RefSeq" id="WP_184575716.1">
    <property type="nucleotide sequence ID" value="NZ_JACHJT010000001.1"/>
</dbReference>
<feature type="transmembrane region" description="Helical" evidence="1">
    <location>
        <begin position="113"/>
        <end position="141"/>
    </location>
</feature>
<dbReference type="Pfam" id="PF12730">
    <property type="entry name" value="ABC2_membrane_4"/>
    <property type="match status" value="1"/>
</dbReference>
<feature type="transmembrane region" description="Helical" evidence="1">
    <location>
        <begin position="190"/>
        <end position="209"/>
    </location>
</feature>
<keyword evidence="1" id="KW-0472">Membrane</keyword>
<accession>A0A7W7RER2</accession>
<comment type="caution">
    <text evidence="2">The sequence shown here is derived from an EMBL/GenBank/DDBJ whole genome shotgun (WGS) entry which is preliminary data.</text>
</comment>
<name>A0A7W7RER2_9ACTN</name>
<protein>
    <recommendedName>
        <fullName evidence="4">ABC-2 type transport system permease protein</fullName>
    </recommendedName>
</protein>
<feature type="transmembrane region" description="Helical" evidence="1">
    <location>
        <begin position="245"/>
        <end position="265"/>
    </location>
</feature>
<dbReference type="EMBL" id="JACHJT010000001">
    <property type="protein sequence ID" value="MBB4930485.1"/>
    <property type="molecule type" value="Genomic_DNA"/>
</dbReference>
<organism evidence="2 3">
    <name type="scientific">Lipingzhangella halophila</name>
    <dbReference type="NCBI Taxonomy" id="1783352"/>
    <lineage>
        <taxon>Bacteria</taxon>
        <taxon>Bacillati</taxon>
        <taxon>Actinomycetota</taxon>
        <taxon>Actinomycetes</taxon>
        <taxon>Streptosporangiales</taxon>
        <taxon>Nocardiopsidaceae</taxon>
        <taxon>Lipingzhangella</taxon>
    </lineage>
</organism>
<evidence type="ECO:0000313" key="2">
    <source>
        <dbReference type="EMBL" id="MBB4930485.1"/>
    </source>
</evidence>
<reference evidence="2 3" key="1">
    <citation type="submission" date="2020-08" db="EMBL/GenBank/DDBJ databases">
        <title>Sequencing the genomes of 1000 actinobacteria strains.</title>
        <authorList>
            <person name="Klenk H.-P."/>
        </authorList>
    </citation>
    <scope>NUCLEOTIDE SEQUENCE [LARGE SCALE GENOMIC DNA]</scope>
    <source>
        <strain evidence="2 3">DSM 102030</strain>
    </source>
</reference>
<dbReference type="Proteomes" id="UP000523007">
    <property type="component" value="Unassembled WGS sequence"/>
</dbReference>
<keyword evidence="1" id="KW-1133">Transmembrane helix</keyword>